<dbReference type="Proteomes" id="UP000005220">
    <property type="component" value="Chromosome 3"/>
</dbReference>
<dbReference type="eggNOG" id="ENOG502S9YI">
    <property type="taxonomic scope" value="Eukaryota"/>
</dbReference>
<evidence type="ECO:0000313" key="2">
    <source>
        <dbReference type="EMBL" id="CCF57253.1"/>
    </source>
</evidence>
<dbReference type="AlphaFoldDB" id="H2ASA3"/>
<evidence type="ECO:0000313" key="3">
    <source>
        <dbReference type="Proteomes" id="UP000005220"/>
    </source>
</evidence>
<feature type="compositionally biased region" description="Basic and acidic residues" evidence="1">
    <location>
        <begin position="34"/>
        <end position="55"/>
    </location>
</feature>
<dbReference type="OrthoDB" id="4034641at2759"/>
<evidence type="ECO:0000256" key="1">
    <source>
        <dbReference type="SAM" id="MobiDB-lite"/>
    </source>
</evidence>
<dbReference type="InParanoid" id="H2ASA3"/>
<dbReference type="KEGG" id="kaf:KAFR_0C02600"/>
<proteinExistence type="predicted"/>
<dbReference type="EMBL" id="HE650823">
    <property type="protein sequence ID" value="CCF57253.1"/>
    <property type="molecule type" value="Genomic_DNA"/>
</dbReference>
<dbReference type="GeneID" id="13885172"/>
<gene>
    <name evidence="2" type="primary">KAFR0C02600</name>
    <name evidence="2" type="ORF">KAFR_0C02600</name>
</gene>
<dbReference type="FunCoup" id="H2ASA3">
    <property type="interactions" value="99"/>
</dbReference>
<sequence>MLGRSLTSKASILSKNVACARLFSVNATFLKTKGTKESSGGHKKEHQNAEEMKEQQLFDKNKENLEKMESDYKYSDFQKPTMEELKKKGDDARIEQNRPDDGVY</sequence>
<reference evidence="2 3" key="1">
    <citation type="journal article" date="2011" name="Proc. Natl. Acad. Sci. U.S.A.">
        <title>Evolutionary erosion of yeast sex chromosomes by mating-type switching accidents.</title>
        <authorList>
            <person name="Gordon J.L."/>
            <person name="Armisen D."/>
            <person name="Proux-Wera E."/>
            <person name="Oheigeartaigh S.S."/>
            <person name="Byrne K.P."/>
            <person name="Wolfe K.H."/>
        </authorList>
    </citation>
    <scope>NUCLEOTIDE SEQUENCE [LARGE SCALE GENOMIC DNA]</scope>
    <source>
        <strain evidence="3">ATCC 22294 / BCRC 22015 / CBS 2517 / CECT 1963 / NBRC 1671 / NRRL Y-8276</strain>
    </source>
</reference>
<name>H2ASA3_KAZAF</name>
<dbReference type="RefSeq" id="XP_003956388.1">
    <property type="nucleotide sequence ID" value="XM_003956339.1"/>
</dbReference>
<keyword evidence="3" id="KW-1185">Reference proteome</keyword>
<accession>H2ASA3</accession>
<organism evidence="2 3">
    <name type="scientific">Kazachstania africana (strain ATCC 22294 / BCRC 22015 / CBS 2517 / CECT 1963 / NBRC 1671 / NRRL Y-8276)</name>
    <name type="common">Yeast</name>
    <name type="synonym">Kluyveromyces africanus</name>
    <dbReference type="NCBI Taxonomy" id="1071382"/>
    <lineage>
        <taxon>Eukaryota</taxon>
        <taxon>Fungi</taxon>
        <taxon>Dikarya</taxon>
        <taxon>Ascomycota</taxon>
        <taxon>Saccharomycotina</taxon>
        <taxon>Saccharomycetes</taxon>
        <taxon>Saccharomycetales</taxon>
        <taxon>Saccharomycetaceae</taxon>
        <taxon>Kazachstania</taxon>
    </lineage>
</organism>
<feature type="region of interest" description="Disordered" evidence="1">
    <location>
        <begin position="69"/>
        <end position="104"/>
    </location>
</feature>
<feature type="region of interest" description="Disordered" evidence="1">
    <location>
        <begin position="33"/>
        <end position="55"/>
    </location>
</feature>
<protein>
    <submittedName>
        <fullName evidence="2">Uncharacterized protein</fullName>
    </submittedName>
</protein>
<dbReference type="HOGENOM" id="CLU_2250552_0_0_1"/>